<dbReference type="Gene3D" id="6.10.110.10">
    <property type="match status" value="1"/>
</dbReference>
<evidence type="ECO:0000313" key="3">
    <source>
        <dbReference type="Proteomes" id="UP001295794"/>
    </source>
</evidence>
<evidence type="ECO:0000256" key="1">
    <source>
        <dbReference type="SAM" id="SignalP"/>
    </source>
</evidence>
<keyword evidence="3" id="KW-1185">Reference proteome</keyword>
<accession>A0AAD2GS92</accession>
<dbReference type="EMBL" id="CAVNYO010000020">
    <property type="protein sequence ID" value="CAK5262561.1"/>
    <property type="molecule type" value="Genomic_DNA"/>
</dbReference>
<dbReference type="Proteomes" id="UP001295794">
    <property type="component" value="Unassembled WGS sequence"/>
</dbReference>
<keyword evidence="1" id="KW-0732">Signal</keyword>
<organism evidence="2 3">
    <name type="scientific">Mycena citricolor</name>
    <dbReference type="NCBI Taxonomy" id="2018698"/>
    <lineage>
        <taxon>Eukaryota</taxon>
        <taxon>Fungi</taxon>
        <taxon>Dikarya</taxon>
        <taxon>Basidiomycota</taxon>
        <taxon>Agaricomycotina</taxon>
        <taxon>Agaricomycetes</taxon>
        <taxon>Agaricomycetidae</taxon>
        <taxon>Agaricales</taxon>
        <taxon>Marasmiineae</taxon>
        <taxon>Mycenaceae</taxon>
        <taxon>Mycena</taxon>
    </lineage>
</organism>
<feature type="chain" id="PRO_5042135582" evidence="1">
    <location>
        <begin position="22"/>
        <end position="267"/>
    </location>
</feature>
<dbReference type="InterPro" id="IPR038213">
    <property type="entry name" value="IFI6/IFI27-like_sf"/>
</dbReference>
<comment type="caution">
    <text evidence="2">The sequence shown here is derived from an EMBL/GenBank/DDBJ whole genome shotgun (WGS) entry which is preliminary data.</text>
</comment>
<protein>
    <submittedName>
        <fullName evidence="2">Uncharacterized protein</fullName>
    </submittedName>
</protein>
<feature type="signal peptide" evidence="1">
    <location>
        <begin position="1"/>
        <end position="21"/>
    </location>
</feature>
<evidence type="ECO:0000313" key="2">
    <source>
        <dbReference type="EMBL" id="CAK5262561.1"/>
    </source>
</evidence>
<proteinExistence type="predicted"/>
<sequence length="267" mass="28802">MVRYPLRLAALTLVASSAVHAFDWDLGKVVPEFLSNIQVPSCPAHVATRPDALSQISATLECLGLPNPETVAAQVNDLTEHVKLVVQHASALMPSYTGDKGQTFERDILAAFGLLSEELQKLFPPPEKAQGHAERVASLTAILDKVGQVIVGVLVQHGVDEDETREKWVQFESVVLDVFVLMEDLAEQHPIISSMILSVVMYEIAGIPQGAGALFARSLLRLFGLGPAGPTKNSLAAWAQSLFFGPAISKGSWFAKLQKISMTPAKL</sequence>
<reference evidence="2" key="1">
    <citation type="submission" date="2023-11" db="EMBL/GenBank/DDBJ databases">
        <authorList>
            <person name="De Vega J J."/>
            <person name="De Vega J J."/>
        </authorList>
    </citation>
    <scope>NUCLEOTIDE SEQUENCE</scope>
</reference>
<gene>
    <name evidence="2" type="ORF">MYCIT1_LOCUS1383</name>
</gene>
<name>A0AAD2GS92_9AGAR</name>
<dbReference type="AlphaFoldDB" id="A0AAD2GS92"/>